<dbReference type="EMBL" id="JARIHO010000002">
    <property type="protein sequence ID" value="KAJ7367153.1"/>
    <property type="molecule type" value="Genomic_DNA"/>
</dbReference>
<keyword evidence="3" id="KW-1185">Reference proteome</keyword>
<evidence type="ECO:0000313" key="2">
    <source>
        <dbReference type="EMBL" id="KAJ7367153.1"/>
    </source>
</evidence>
<protein>
    <submittedName>
        <fullName evidence="2">Uncharacterized protein</fullName>
    </submittedName>
</protein>
<organism evidence="2 3">
    <name type="scientific">Mycena albidolilacea</name>
    <dbReference type="NCBI Taxonomy" id="1033008"/>
    <lineage>
        <taxon>Eukaryota</taxon>
        <taxon>Fungi</taxon>
        <taxon>Dikarya</taxon>
        <taxon>Basidiomycota</taxon>
        <taxon>Agaricomycotina</taxon>
        <taxon>Agaricomycetes</taxon>
        <taxon>Agaricomycetidae</taxon>
        <taxon>Agaricales</taxon>
        <taxon>Marasmiineae</taxon>
        <taxon>Mycenaceae</taxon>
        <taxon>Mycena</taxon>
    </lineage>
</organism>
<evidence type="ECO:0000313" key="3">
    <source>
        <dbReference type="Proteomes" id="UP001218218"/>
    </source>
</evidence>
<comment type="caution">
    <text evidence="2">The sequence shown here is derived from an EMBL/GenBank/DDBJ whole genome shotgun (WGS) entry which is preliminary data.</text>
</comment>
<feature type="region of interest" description="Disordered" evidence="1">
    <location>
        <begin position="154"/>
        <end position="183"/>
    </location>
</feature>
<dbReference type="Proteomes" id="UP001218218">
    <property type="component" value="Unassembled WGS sequence"/>
</dbReference>
<gene>
    <name evidence="2" type="ORF">DFH08DRAFT_797985</name>
</gene>
<evidence type="ECO:0000256" key="1">
    <source>
        <dbReference type="SAM" id="MobiDB-lite"/>
    </source>
</evidence>
<reference evidence="2" key="1">
    <citation type="submission" date="2023-03" db="EMBL/GenBank/DDBJ databases">
        <title>Massive genome expansion in bonnet fungi (Mycena s.s.) driven by repeated elements and novel gene families across ecological guilds.</title>
        <authorList>
            <consortium name="Lawrence Berkeley National Laboratory"/>
            <person name="Harder C.B."/>
            <person name="Miyauchi S."/>
            <person name="Viragh M."/>
            <person name="Kuo A."/>
            <person name="Thoen E."/>
            <person name="Andreopoulos B."/>
            <person name="Lu D."/>
            <person name="Skrede I."/>
            <person name="Drula E."/>
            <person name="Henrissat B."/>
            <person name="Morin E."/>
            <person name="Kohler A."/>
            <person name="Barry K."/>
            <person name="LaButti K."/>
            <person name="Morin E."/>
            <person name="Salamov A."/>
            <person name="Lipzen A."/>
            <person name="Mereny Z."/>
            <person name="Hegedus B."/>
            <person name="Baldrian P."/>
            <person name="Stursova M."/>
            <person name="Weitz H."/>
            <person name="Taylor A."/>
            <person name="Grigoriev I.V."/>
            <person name="Nagy L.G."/>
            <person name="Martin F."/>
            <person name="Kauserud H."/>
        </authorList>
    </citation>
    <scope>NUCLEOTIDE SEQUENCE</scope>
    <source>
        <strain evidence="2">CBHHK002</strain>
    </source>
</reference>
<sequence length="318" mass="34778">MDGLPEFLKVPEGTEKLPPLHKATAFLNPTDYLSEYALTVTNFDLGTILVPPPDMVKALGHAILTDKESNLLCLCTCRSTVMKMSTIHRGWQLYGIEKGAVHELKPSPFTSSIRVWSSVRILILPSTSQPLRFAYTHFIPQAYLGPPLDPGREPVLDSASTGASGTVDRKLPGASGKPSGVDSARRAKVARAGGSPAHALELFDNLLWTGDVKGLMAGGSISDLALWFTADWLITDHEDGMLKMLADDLRLSDGSKDSVQPTYFAHGLAQAYMNPNTYCTAHQFQWLRRLGEAFATKDCRCLGTMKGFALVCLQLEYY</sequence>
<proteinExistence type="predicted"/>
<accession>A0AAD7ASI7</accession>
<dbReference type="AlphaFoldDB" id="A0AAD7ASI7"/>
<name>A0AAD7ASI7_9AGAR</name>